<name>A0AAJ6KLT4_9XANT</name>
<dbReference type="Proteomes" id="UP001228059">
    <property type="component" value="Chromosome"/>
</dbReference>
<evidence type="ECO:0000313" key="2">
    <source>
        <dbReference type="Proteomes" id="UP001228059"/>
    </source>
</evidence>
<evidence type="ECO:0000313" key="1">
    <source>
        <dbReference type="EMBL" id="WIX06898.1"/>
    </source>
</evidence>
<protein>
    <submittedName>
        <fullName evidence="1">Uncharacterized protein</fullName>
    </submittedName>
</protein>
<accession>A0AAJ6KLT4</accession>
<dbReference type="AlphaFoldDB" id="A0AAJ6KLT4"/>
<sequence length="57" mass="6272">MFLVVSALIFQRHSNNAMPASETAKRDVVAVRIHDAKVADFMFAWVSPSPCGAPNNR</sequence>
<gene>
    <name evidence="1" type="ORF">QN060_01435</name>
</gene>
<reference evidence="1 2" key="1">
    <citation type="submission" date="2023-05" db="EMBL/GenBank/DDBJ databases">
        <title>Complete Genome Resource of Xanthomonas oryzae pv. leersiae Strain YNJC Isolated From Plateau Japonica Rice in Southwest China.</title>
        <authorList>
            <person name="Aa X."/>
            <person name="Mei L."/>
            <person name="Liu P."/>
            <person name="Yang Y."/>
            <person name="Tang C."/>
            <person name="Zhang F."/>
            <person name="Dong C."/>
            <person name="Wang B."/>
            <person name="Chen X."/>
            <person name="Dai L."/>
        </authorList>
    </citation>
    <scope>NUCLEOTIDE SEQUENCE [LARGE SCALE GENOMIC DNA]</scope>
    <source>
        <strain evidence="1 2">YNJC</strain>
    </source>
</reference>
<dbReference type="EMBL" id="CP127225">
    <property type="protein sequence ID" value="WIX06898.1"/>
    <property type="molecule type" value="Genomic_DNA"/>
</dbReference>
<dbReference type="RefSeq" id="WP_285956950.1">
    <property type="nucleotide sequence ID" value="NZ_CP127225.1"/>
</dbReference>
<organism evidence="1 2">
    <name type="scientific">Xanthomonas oryzae pv. leersiae</name>
    <dbReference type="NCBI Taxonomy" id="3112258"/>
    <lineage>
        <taxon>Bacteria</taxon>
        <taxon>Pseudomonadati</taxon>
        <taxon>Pseudomonadota</taxon>
        <taxon>Gammaproteobacteria</taxon>
        <taxon>Lysobacterales</taxon>
        <taxon>Lysobacteraceae</taxon>
        <taxon>Xanthomonas</taxon>
    </lineage>
</organism>
<proteinExistence type="predicted"/>